<dbReference type="InterPro" id="IPR002347">
    <property type="entry name" value="SDR_fam"/>
</dbReference>
<dbReference type="InterPro" id="IPR036291">
    <property type="entry name" value="NAD(P)-bd_dom_sf"/>
</dbReference>
<reference evidence="3" key="1">
    <citation type="submission" date="2022-08" db="UniProtKB">
        <authorList>
            <consortium name="EnsemblMetazoa"/>
        </authorList>
    </citation>
    <scope>IDENTIFICATION</scope>
    <source>
        <strain evidence="3">05x7-T-G4-1.051#20</strain>
    </source>
</reference>
<sequence length="281" mass="30831">MKSALVIGASRGIGRQVAITLSRNGYSVGVAAKTEVSQDSLPGTIHDVVSDITKEGGFAIPIKCNARKSTDIEDAVKKCIKIFGKLDLAVYNAGAILWKPVMETPLPRFDLLHEVNVRGAYVMVQHALPHFLERKSGRIILVSPPIYKRFFKGKTPYSISKVGMTVLTHGLANELKDTGVSISSLWPATAIKAFVTDKLGTPPSVMRTPDVFSDAVLGIAEEKSDKLNGLALIDEDYLRTTGISDFSKYRCDPDVEPPRMMPRKFPDLSVEEENEKVFPKL</sequence>
<keyword evidence="4" id="KW-1185">Reference proteome</keyword>
<evidence type="ECO:0000256" key="2">
    <source>
        <dbReference type="SAM" id="MobiDB-lite"/>
    </source>
</evidence>
<dbReference type="InterPro" id="IPR051935">
    <property type="entry name" value="HSDL2"/>
</dbReference>
<protein>
    <recommendedName>
        <fullName evidence="5">Hydroxysteroid dehydrogenase-like protein 2</fullName>
    </recommendedName>
</protein>
<evidence type="ECO:0000313" key="3">
    <source>
        <dbReference type="EnsemblMetazoa" id="G35165.1:cds"/>
    </source>
</evidence>
<dbReference type="Proteomes" id="UP000005408">
    <property type="component" value="Unassembled WGS sequence"/>
</dbReference>
<dbReference type="GO" id="GO:0016491">
    <property type="term" value="F:oxidoreductase activity"/>
    <property type="evidence" value="ECO:0007669"/>
    <property type="project" value="UniProtKB-KW"/>
</dbReference>
<dbReference type="PRINTS" id="PR00081">
    <property type="entry name" value="GDHRDH"/>
</dbReference>
<keyword evidence="1" id="KW-0560">Oxidoreductase</keyword>
<accession>A0A8W8MSR7</accession>
<dbReference type="InterPro" id="IPR020904">
    <property type="entry name" value="Sc_DH/Rdtase_CS"/>
</dbReference>
<dbReference type="EnsemblMetazoa" id="G35165.7">
    <property type="protein sequence ID" value="G35165.7:cds"/>
    <property type="gene ID" value="G35165"/>
</dbReference>
<organism evidence="3 4">
    <name type="scientific">Magallana gigas</name>
    <name type="common">Pacific oyster</name>
    <name type="synonym">Crassostrea gigas</name>
    <dbReference type="NCBI Taxonomy" id="29159"/>
    <lineage>
        <taxon>Eukaryota</taxon>
        <taxon>Metazoa</taxon>
        <taxon>Spiralia</taxon>
        <taxon>Lophotrochozoa</taxon>
        <taxon>Mollusca</taxon>
        <taxon>Bivalvia</taxon>
        <taxon>Autobranchia</taxon>
        <taxon>Pteriomorphia</taxon>
        <taxon>Ostreida</taxon>
        <taxon>Ostreoidea</taxon>
        <taxon>Ostreidae</taxon>
        <taxon>Magallana</taxon>
    </lineage>
</organism>
<evidence type="ECO:0008006" key="5">
    <source>
        <dbReference type="Google" id="ProtNLM"/>
    </source>
</evidence>
<dbReference type="SUPFAM" id="SSF51735">
    <property type="entry name" value="NAD(P)-binding Rossmann-fold domains"/>
    <property type="match status" value="1"/>
</dbReference>
<feature type="region of interest" description="Disordered" evidence="2">
    <location>
        <begin position="257"/>
        <end position="281"/>
    </location>
</feature>
<name>A0A8W8MSR7_MAGGI</name>
<dbReference type="EnsemblMetazoa" id="G35165.1">
    <property type="protein sequence ID" value="G35165.1:cds"/>
    <property type="gene ID" value="G35165"/>
</dbReference>
<proteinExistence type="predicted"/>
<evidence type="ECO:0000313" key="4">
    <source>
        <dbReference type="Proteomes" id="UP000005408"/>
    </source>
</evidence>
<dbReference type="PANTHER" id="PTHR42808:SF4">
    <property type="entry name" value="SHORT CHAIN DEHYDROGENASE"/>
    <property type="match status" value="1"/>
</dbReference>
<dbReference type="EnsemblMetazoa" id="G35165.2">
    <property type="protein sequence ID" value="G35165.2:cds"/>
    <property type="gene ID" value="G35165"/>
</dbReference>
<dbReference type="PROSITE" id="PS00061">
    <property type="entry name" value="ADH_SHORT"/>
    <property type="match status" value="1"/>
</dbReference>
<dbReference type="Gene3D" id="3.40.50.720">
    <property type="entry name" value="NAD(P)-binding Rossmann-like Domain"/>
    <property type="match status" value="1"/>
</dbReference>
<dbReference type="OrthoDB" id="5327538at2759"/>
<dbReference type="AlphaFoldDB" id="A0A8W8MSR7"/>
<dbReference type="PANTHER" id="PTHR42808">
    <property type="entry name" value="HYDROXYSTEROID DEHYDROGENASE-LIKE PROTEIN 2"/>
    <property type="match status" value="1"/>
</dbReference>
<dbReference type="Pfam" id="PF00106">
    <property type="entry name" value="adh_short"/>
    <property type="match status" value="1"/>
</dbReference>
<dbReference type="OMA" id="ANAYWVS"/>
<evidence type="ECO:0000256" key="1">
    <source>
        <dbReference type="ARBA" id="ARBA00023002"/>
    </source>
</evidence>